<comment type="caution">
    <text evidence="1">The sequence shown here is derived from an EMBL/GenBank/DDBJ whole genome shotgun (WGS) entry which is preliminary data.</text>
</comment>
<evidence type="ECO:0000313" key="1">
    <source>
        <dbReference type="EMBL" id="VEL34538.1"/>
    </source>
</evidence>
<protein>
    <submittedName>
        <fullName evidence="1">Uncharacterized protein</fullName>
    </submittedName>
</protein>
<dbReference type="EMBL" id="CAAALY010247865">
    <property type="protein sequence ID" value="VEL34538.1"/>
    <property type="molecule type" value="Genomic_DNA"/>
</dbReference>
<sequence length="145" mass="15498">MATAAWPDDTGTSSSSTASIELTLNLSACLSTTAVIAHLACDADQSEVMPWLGSNGKNSCHLESADALATGSVCGSVDWPSGMAMRTNQTAGKGTRRQSTPDWWSRRACLAFDWPLFDETPRVCCLFRQSPQQTLLPEWGLGPSS</sequence>
<dbReference type="Proteomes" id="UP000784294">
    <property type="component" value="Unassembled WGS sequence"/>
</dbReference>
<accession>A0A3S5B5U2</accession>
<organism evidence="1 2">
    <name type="scientific">Protopolystoma xenopodis</name>
    <dbReference type="NCBI Taxonomy" id="117903"/>
    <lineage>
        <taxon>Eukaryota</taxon>
        <taxon>Metazoa</taxon>
        <taxon>Spiralia</taxon>
        <taxon>Lophotrochozoa</taxon>
        <taxon>Platyhelminthes</taxon>
        <taxon>Monogenea</taxon>
        <taxon>Polyopisthocotylea</taxon>
        <taxon>Polystomatidea</taxon>
        <taxon>Polystomatidae</taxon>
        <taxon>Protopolystoma</taxon>
    </lineage>
</organism>
<proteinExistence type="predicted"/>
<keyword evidence="2" id="KW-1185">Reference proteome</keyword>
<evidence type="ECO:0000313" key="2">
    <source>
        <dbReference type="Proteomes" id="UP000784294"/>
    </source>
</evidence>
<gene>
    <name evidence="1" type="ORF">PXEA_LOCUS27978</name>
</gene>
<reference evidence="1" key="1">
    <citation type="submission" date="2018-11" db="EMBL/GenBank/DDBJ databases">
        <authorList>
            <consortium name="Pathogen Informatics"/>
        </authorList>
    </citation>
    <scope>NUCLEOTIDE SEQUENCE</scope>
</reference>
<dbReference type="AlphaFoldDB" id="A0A3S5B5U2"/>
<name>A0A3S5B5U2_9PLAT</name>